<organism evidence="1 2">
    <name type="scientific">Onchocerca volvulus</name>
    <dbReference type="NCBI Taxonomy" id="6282"/>
    <lineage>
        <taxon>Eukaryota</taxon>
        <taxon>Metazoa</taxon>
        <taxon>Ecdysozoa</taxon>
        <taxon>Nematoda</taxon>
        <taxon>Chromadorea</taxon>
        <taxon>Rhabditida</taxon>
        <taxon>Spirurina</taxon>
        <taxon>Spiruromorpha</taxon>
        <taxon>Filarioidea</taxon>
        <taxon>Onchocercidae</taxon>
        <taxon>Onchocerca</taxon>
    </lineage>
</organism>
<accession>A0A8R1TTS3</accession>
<dbReference type="EMBL" id="CMVM020000129">
    <property type="status" value="NOT_ANNOTATED_CDS"/>
    <property type="molecule type" value="Genomic_DNA"/>
</dbReference>
<dbReference type="Proteomes" id="UP000024404">
    <property type="component" value="Unassembled WGS sequence"/>
</dbReference>
<proteinExistence type="predicted"/>
<reference evidence="2" key="1">
    <citation type="submission" date="2013-10" db="EMBL/GenBank/DDBJ databases">
        <title>Genome sequencing of Onchocerca volvulus.</title>
        <authorList>
            <person name="Cotton J."/>
            <person name="Tsai J."/>
            <person name="Stanley E."/>
            <person name="Tracey A."/>
            <person name="Holroyd N."/>
            <person name="Lustigman S."/>
            <person name="Berriman M."/>
        </authorList>
    </citation>
    <scope>NUCLEOTIDE SEQUENCE</scope>
</reference>
<evidence type="ECO:0000313" key="2">
    <source>
        <dbReference type="Proteomes" id="UP000024404"/>
    </source>
</evidence>
<evidence type="ECO:0000313" key="1">
    <source>
        <dbReference type="EnsemblMetazoa" id="OVOC4323.1"/>
    </source>
</evidence>
<protein>
    <submittedName>
        <fullName evidence="1">Uncharacterized protein</fullName>
    </submittedName>
</protein>
<dbReference type="EnsemblMetazoa" id="OVOC4323.1">
    <property type="protein sequence ID" value="OVOC4323.1"/>
    <property type="gene ID" value="WBGene00241132"/>
</dbReference>
<keyword evidence="2" id="KW-1185">Reference proteome</keyword>
<dbReference type="AlphaFoldDB" id="A0A8R1TTS3"/>
<sequence>MYEERNSLCICNEYMEVAAECCLGARPRNVKFGDSGRIARSKTDIGASAGDTVVCQHTLLPVDGYDMSYAPIQTMMDCFEGKRCHHRRSPLLDTELNQNPTKLSLLTFRNPSVRVSKTRQPAYLILLRPKSCCLFDGFVDDGIHTYS</sequence>
<reference evidence="1" key="2">
    <citation type="submission" date="2022-06" db="UniProtKB">
        <authorList>
            <consortium name="EnsemblMetazoa"/>
        </authorList>
    </citation>
    <scope>IDENTIFICATION</scope>
</reference>
<name>A0A8R1TTS3_ONCVO</name>